<dbReference type="PANTHER" id="PTHR46203">
    <property type="entry name" value="PROBABLE PEPTIDE CHAIN RELEASE FACTOR C12ORF65"/>
    <property type="match status" value="1"/>
</dbReference>
<reference evidence="7" key="1">
    <citation type="submission" date="2018-08" db="EMBL/GenBank/DDBJ databases">
        <authorList>
            <person name="Guldener U."/>
        </authorList>
    </citation>
    <scope>NUCLEOTIDE SEQUENCE</scope>
    <source>
        <strain evidence="7">UB2</strain>
    </source>
</reference>
<protein>
    <recommendedName>
        <fullName evidence="6">Prokaryotic-type class I peptide chain release factors domain-containing protein</fullName>
    </recommendedName>
</protein>
<evidence type="ECO:0000259" key="6">
    <source>
        <dbReference type="Pfam" id="PF00472"/>
    </source>
</evidence>
<evidence type="ECO:0000256" key="4">
    <source>
        <dbReference type="ARBA" id="ARBA00023128"/>
    </source>
</evidence>
<feature type="compositionally biased region" description="Basic residues" evidence="5">
    <location>
        <begin position="431"/>
        <end position="446"/>
    </location>
</feature>
<feature type="domain" description="Prokaryotic-type class I peptide chain release factors" evidence="6">
    <location>
        <begin position="347"/>
        <end position="448"/>
    </location>
</feature>
<evidence type="ECO:0000256" key="5">
    <source>
        <dbReference type="SAM" id="MobiDB-lite"/>
    </source>
</evidence>
<evidence type="ECO:0000313" key="8">
    <source>
        <dbReference type="Proteomes" id="UP000658997"/>
    </source>
</evidence>
<keyword evidence="8" id="KW-1185">Reference proteome</keyword>
<dbReference type="EMBL" id="ULHB01000078">
    <property type="protein sequence ID" value="SYW80560.1"/>
    <property type="molecule type" value="Genomic_DNA"/>
</dbReference>
<comment type="subcellular location">
    <subcellularLocation>
        <location evidence="1">Mitochondrion</location>
    </subcellularLocation>
</comment>
<evidence type="ECO:0000256" key="3">
    <source>
        <dbReference type="ARBA" id="ARBA00022946"/>
    </source>
</evidence>
<feature type="region of interest" description="Disordered" evidence="5">
    <location>
        <begin position="412"/>
        <end position="459"/>
    </location>
</feature>
<evidence type="ECO:0000256" key="2">
    <source>
        <dbReference type="ARBA" id="ARBA00010835"/>
    </source>
</evidence>
<dbReference type="GO" id="GO:0003747">
    <property type="term" value="F:translation release factor activity"/>
    <property type="evidence" value="ECO:0007669"/>
    <property type="project" value="InterPro"/>
</dbReference>
<dbReference type="AlphaFoldDB" id="A0A8H8QNL0"/>
<comment type="caution">
    <text evidence="7">The sequence shown here is derived from an EMBL/GenBank/DDBJ whole genome shotgun (WGS) entry which is preliminary data.</text>
</comment>
<dbReference type="InterPro" id="IPR052405">
    <property type="entry name" value="Mito_Transl_Release_Factor"/>
</dbReference>
<feature type="region of interest" description="Disordered" evidence="5">
    <location>
        <begin position="302"/>
        <end position="325"/>
    </location>
</feature>
<dbReference type="Gene3D" id="3.30.160.20">
    <property type="match status" value="1"/>
</dbReference>
<gene>
    <name evidence="7" type="ORF">UBRO2_03828</name>
</gene>
<evidence type="ECO:0000256" key="1">
    <source>
        <dbReference type="ARBA" id="ARBA00004173"/>
    </source>
</evidence>
<comment type="similarity">
    <text evidence="2">Belongs to the prokaryotic/mitochondrial release factor family.</text>
</comment>
<accession>A0A8H8QNL0</accession>
<dbReference type="Pfam" id="PF00472">
    <property type="entry name" value="RF-1"/>
    <property type="match status" value="1"/>
</dbReference>
<dbReference type="GO" id="GO:0005739">
    <property type="term" value="C:mitochondrion"/>
    <property type="evidence" value="ECO:0007669"/>
    <property type="project" value="UniProtKB-SubCell"/>
</dbReference>
<keyword evidence="3" id="KW-0809">Transit peptide</keyword>
<sequence length="459" mass="51339">MLRAVSIATTGFRRVAASTSRLESNTASTSRTSRRFKSTLKVINAASDAPREVPTPLLFLTASKWTWSPPAADAFSEWIKHFSEQGFRSLLLDLDPDQPIAEVRDSAALMELFEKDAIDTLHQAGETPPFPPIMITKGPAALIAQTYVSSRPLTALQLIDPPISNQYLRKDRPELLPNDLAEFDFEATFPLRVLWSQAELQKQQDNSVPWYDVHRIEHEREEEADESLDRYTYVTEKQGAETTQEWLEGEVGVISTDASIVTSRTGSLEDSTSSMAEDDVGLFEEAEEEDDGLFDTNVADSRAVESTSSNQSTTPSSPTSKGSELELPEWFTAGSYTLQPGSRKYPLTLDEKDLAEKFIRGSGPGGQAINKLSTNVQLSHIPTGTKVTCQETRSRDRNRELARRRMSLTLEKLVRGERGGSRIDRQIEKERRKKINKKKKQKKRQKEKGQADTPVSSTD</sequence>
<keyword evidence="4" id="KW-0496">Mitochondrion</keyword>
<feature type="compositionally biased region" description="Basic and acidic residues" evidence="5">
    <location>
        <begin position="412"/>
        <end position="430"/>
    </location>
</feature>
<dbReference type="SUPFAM" id="SSF75620">
    <property type="entry name" value="Release factor"/>
    <property type="match status" value="1"/>
</dbReference>
<feature type="compositionally biased region" description="Low complexity" evidence="5">
    <location>
        <begin position="306"/>
        <end position="320"/>
    </location>
</feature>
<proteinExistence type="inferred from homology"/>
<evidence type="ECO:0000313" key="7">
    <source>
        <dbReference type="EMBL" id="SYW80560.1"/>
    </source>
</evidence>
<organism evidence="7 8">
    <name type="scientific">Ustilago bromivora</name>
    <dbReference type="NCBI Taxonomy" id="307758"/>
    <lineage>
        <taxon>Eukaryota</taxon>
        <taxon>Fungi</taxon>
        <taxon>Dikarya</taxon>
        <taxon>Basidiomycota</taxon>
        <taxon>Ustilaginomycotina</taxon>
        <taxon>Ustilaginomycetes</taxon>
        <taxon>Ustilaginales</taxon>
        <taxon>Ustilaginaceae</taxon>
        <taxon>Ustilago</taxon>
    </lineage>
</organism>
<dbReference type="InterPro" id="IPR000352">
    <property type="entry name" value="Pep_chain_release_fac_I"/>
</dbReference>
<dbReference type="InterPro" id="IPR045853">
    <property type="entry name" value="Pep_chain_release_fac_I_sf"/>
</dbReference>
<dbReference type="GO" id="GO:0032543">
    <property type="term" value="P:mitochondrial translation"/>
    <property type="evidence" value="ECO:0007669"/>
    <property type="project" value="UniProtKB-ARBA"/>
</dbReference>
<dbReference type="PANTHER" id="PTHR46203:SF1">
    <property type="entry name" value="MITOCHONDRIAL TRANSLATION RELEASE FACTOR IN RESCUE"/>
    <property type="match status" value="1"/>
</dbReference>
<name>A0A8H8QNL0_9BASI</name>
<dbReference type="Proteomes" id="UP000658997">
    <property type="component" value="Unassembled WGS sequence"/>
</dbReference>